<evidence type="ECO:0000313" key="2">
    <source>
        <dbReference type="Proteomes" id="UP001201463"/>
    </source>
</evidence>
<dbReference type="PROSITE" id="PS51257">
    <property type="entry name" value="PROKAR_LIPOPROTEIN"/>
    <property type="match status" value="1"/>
</dbReference>
<reference evidence="1 2" key="1">
    <citation type="submission" date="2021-12" db="EMBL/GenBank/DDBJ databases">
        <title>Genome seq of p7.</title>
        <authorList>
            <person name="Seo T."/>
        </authorList>
    </citation>
    <scope>NUCLEOTIDE SEQUENCE [LARGE SCALE GENOMIC DNA]</scope>
    <source>
        <strain evidence="1 2">P7</strain>
    </source>
</reference>
<dbReference type="RefSeq" id="WP_233393584.1">
    <property type="nucleotide sequence ID" value="NZ_JAJTWT010000007.1"/>
</dbReference>
<dbReference type="EMBL" id="JAJTWT010000007">
    <property type="protein sequence ID" value="MCE4539065.1"/>
    <property type="molecule type" value="Genomic_DNA"/>
</dbReference>
<dbReference type="Gene3D" id="2.40.360.20">
    <property type="match status" value="1"/>
</dbReference>
<protein>
    <recommendedName>
        <fullName evidence="3">Lipoprotein</fullName>
    </recommendedName>
</protein>
<evidence type="ECO:0008006" key="3">
    <source>
        <dbReference type="Google" id="ProtNLM"/>
    </source>
</evidence>
<proteinExistence type="predicted"/>
<name>A0ABS8XIH2_9BURK</name>
<comment type="caution">
    <text evidence="1">The sequence shown here is derived from an EMBL/GenBank/DDBJ whole genome shotgun (WGS) entry which is preliminary data.</text>
</comment>
<evidence type="ECO:0000313" key="1">
    <source>
        <dbReference type="EMBL" id="MCE4539065.1"/>
    </source>
</evidence>
<accession>A0ABS8XIH2</accession>
<organism evidence="1 2">
    <name type="scientific">Pelomonas caseinilytica</name>
    <dbReference type="NCBI Taxonomy" id="2906763"/>
    <lineage>
        <taxon>Bacteria</taxon>
        <taxon>Pseudomonadati</taxon>
        <taxon>Pseudomonadota</taxon>
        <taxon>Betaproteobacteria</taxon>
        <taxon>Burkholderiales</taxon>
        <taxon>Sphaerotilaceae</taxon>
        <taxon>Roseateles</taxon>
    </lineage>
</organism>
<gene>
    <name evidence="1" type="ORF">LXT12_17580</name>
</gene>
<keyword evidence="2" id="KW-1185">Reference proteome</keyword>
<sequence length="237" mass="26256">MRARILSASLLLVLAGCGRSPGTGSEAWFPLEAGHRWTYTVTTRSGADASERETLTLRTLGRETLVLDDQPAWVRRSDSGINYWLRADASGIVRVASKSDMQAEPVADGKDRFVLKAPFAVGTQWQAPTTAYLLMRTAEYPREIKHSHPRIPMTYEIEAVADAVQVPAGRFSPCLRVRGSATVKIFVDPISGYRDQPLTTVEWYCRGVGLVKLERNEPSTSPMLVGGSRTMELESWQ</sequence>
<dbReference type="Proteomes" id="UP001201463">
    <property type="component" value="Unassembled WGS sequence"/>
</dbReference>